<feature type="domain" description="RING-CH-type" evidence="4">
    <location>
        <begin position="18"/>
        <end position="44"/>
    </location>
</feature>
<evidence type="ECO:0000259" key="4">
    <source>
        <dbReference type="Pfam" id="PF12906"/>
    </source>
</evidence>
<sequence>EREREREMESPFASTCLCRICYEEEEQSSTSMESPCACSGTVKIFKPDYTVPEKKSLVNVVVIRSNQVAVSYIDSNSFFNGYGLNVSLNCSRGSMEVDRINFDPENPGLINIADSAVGSDYDVFPWI</sequence>
<keyword evidence="2" id="KW-0863">Zinc-finger</keyword>
<dbReference type="Gene3D" id="3.30.40.10">
    <property type="entry name" value="Zinc/RING finger domain, C3HC4 (zinc finger)"/>
    <property type="match status" value="1"/>
</dbReference>
<accession>A0A426XBT7</accession>
<dbReference type="EMBL" id="AMZH03022933">
    <property type="protein sequence ID" value="RRT36900.1"/>
    <property type="molecule type" value="Genomic_DNA"/>
</dbReference>
<reference evidence="5 6" key="1">
    <citation type="journal article" date="2014" name="Agronomy (Basel)">
        <title>A Draft Genome Sequence for Ensete ventricosum, the Drought-Tolerant Tree Against Hunger.</title>
        <authorList>
            <person name="Harrison J."/>
            <person name="Moore K.A."/>
            <person name="Paszkiewicz K."/>
            <person name="Jones T."/>
            <person name="Grant M."/>
            <person name="Ambacheew D."/>
            <person name="Muzemil S."/>
            <person name="Studholme D.J."/>
        </authorList>
    </citation>
    <scope>NUCLEOTIDE SEQUENCE [LARGE SCALE GENOMIC DNA]</scope>
</reference>
<keyword evidence="3" id="KW-0862">Zinc</keyword>
<feature type="non-terminal residue" evidence="5">
    <location>
        <position position="1"/>
    </location>
</feature>
<dbReference type="AlphaFoldDB" id="A0A426XBT7"/>
<keyword evidence="1" id="KW-0479">Metal-binding</keyword>
<proteinExistence type="predicted"/>
<dbReference type="InterPro" id="IPR011016">
    <property type="entry name" value="Znf_RING-CH"/>
</dbReference>
<evidence type="ECO:0000313" key="5">
    <source>
        <dbReference type="EMBL" id="RRT36900.1"/>
    </source>
</evidence>
<evidence type="ECO:0000256" key="3">
    <source>
        <dbReference type="ARBA" id="ARBA00022833"/>
    </source>
</evidence>
<evidence type="ECO:0000256" key="1">
    <source>
        <dbReference type="ARBA" id="ARBA00022723"/>
    </source>
</evidence>
<evidence type="ECO:0000313" key="6">
    <source>
        <dbReference type="Proteomes" id="UP000287651"/>
    </source>
</evidence>
<protein>
    <recommendedName>
        <fullName evidence="4">RING-CH-type domain-containing protein</fullName>
    </recommendedName>
</protein>
<organism evidence="5 6">
    <name type="scientific">Ensete ventricosum</name>
    <name type="common">Abyssinian banana</name>
    <name type="synonym">Musa ensete</name>
    <dbReference type="NCBI Taxonomy" id="4639"/>
    <lineage>
        <taxon>Eukaryota</taxon>
        <taxon>Viridiplantae</taxon>
        <taxon>Streptophyta</taxon>
        <taxon>Embryophyta</taxon>
        <taxon>Tracheophyta</taxon>
        <taxon>Spermatophyta</taxon>
        <taxon>Magnoliopsida</taxon>
        <taxon>Liliopsida</taxon>
        <taxon>Zingiberales</taxon>
        <taxon>Musaceae</taxon>
        <taxon>Ensete</taxon>
    </lineage>
</organism>
<dbReference type="InterPro" id="IPR013083">
    <property type="entry name" value="Znf_RING/FYVE/PHD"/>
</dbReference>
<dbReference type="Proteomes" id="UP000287651">
    <property type="component" value="Unassembled WGS sequence"/>
</dbReference>
<dbReference type="Pfam" id="PF12906">
    <property type="entry name" value="RINGv"/>
    <property type="match status" value="1"/>
</dbReference>
<dbReference type="GO" id="GO:0008270">
    <property type="term" value="F:zinc ion binding"/>
    <property type="evidence" value="ECO:0007669"/>
    <property type="project" value="UniProtKB-KW"/>
</dbReference>
<evidence type="ECO:0000256" key="2">
    <source>
        <dbReference type="ARBA" id="ARBA00022771"/>
    </source>
</evidence>
<gene>
    <name evidence="5" type="ORF">B296_00048266</name>
</gene>
<comment type="caution">
    <text evidence="5">The sequence shown here is derived from an EMBL/GenBank/DDBJ whole genome shotgun (WGS) entry which is preliminary data.</text>
</comment>
<name>A0A426XBT7_ENSVE</name>